<dbReference type="PANTHER" id="PTHR47843:SF5">
    <property type="entry name" value="BTB_POZ DOMAIN PROTEIN"/>
    <property type="match status" value="1"/>
</dbReference>
<dbReference type="Proteomes" id="UP001219355">
    <property type="component" value="Chromosome 3"/>
</dbReference>
<dbReference type="Gene3D" id="3.30.710.10">
    <property type="entry name" value="Potassium Channel Kv1.1, Chain A"/>
    <property type="match status" value="1"/>
</dbReference>
<sequence length="358" mass="39970">MAKQTSSYEGFSQLLKSGQYSDLKIVCNGEVFKVHKAIVCPQSPVIAAAVNGEFQEATTGIITSDAFDIKTVRRMIEFMYMQKYSRDVEEEVDHQPGINIAEANQGKWQMLDRGAFELRLVFGVGLSKMSLEGEPTDDENTAEESWGDNTKLSLSASNEKPAEAVNVLIDHVHVNAIADYYDVPGLRELANDNIRAILVGAWSADGFVGVANEVFNCTGDKALRGIIAETITSQICDLVYQDDFADLKMEGETAVEVIREMGKDYAAAVNHIKYQESELQTAWNLLGNEQKRYECVMTNIRKCLNTLKNTAHCSNWCCDARFTCYIEEYGPSREPMFRLCCASCQCKTTTNSDETRLE</sequence>
<evidence type="ECO:0000259" key="1">
    <source>
        <dbReference type="PROSITE" id="PS50097"/>
    </source>
</evidence>
<dbReference type="AlphaFoldDB" id="A0AAF0IJ26"/>
<dbReference type="Pfam" id="PF00651">
    <property type="entry name" value="BTB"/>
    <property type="match status" value="1"/>
</dbReference>
<dbReference type="InterPro" id="IPR011333">
    <property type="entry name" value="SKP1/BTB/POZ_sf"/>
</dbReference>
<keyword evidence="3" id="KW-1185">Reference proteome</keyword>
<accession>A0AAF0IJ26</accession>
<dbReference type="EMBL" id="CP120629">
    <property type="protein sequence ID" value="WEW59485.1"/>
    <property type="molecule type" value="Genomic_DNA"/>
</dbReference>
<dbReference type="InterPro" id="IPR000210">
    <property type="entry name" value="BTB/POZ_dom"/>
</dbReference>
<evidence type="ECO:0000313" key="3">
    <source>
        <dbReference type="Proteomes" id="UP001219355"/>
    </source>
</evidence>
<dbReference type="PANTHER" id="PTHR47843">
    <property type="entry name" value="BTB DOMAIN-CONTAINING PROTEIN-RELATED"/>
    <property type="match status" value="1"/>
</dbReference>
<feature type="domain" description="BTB" evidence="1">
    <location>
        <begin position="21"/>
        <end position="88"/>
    </location>
</feature>
<protein>
    <recommendedName>
        <fullName evidence="1">BTB domain-containing protein</fullName>
    </recommendedName>
</protein>
<organism evidence="2 3">
    <name type="scientific">Emydomyces testavorans</name>
    <dbReference type="NCBI Taxonomy" id="2070801"/>
    <lineage>
        <taxon>Eukaryota</taxon>
        <taxon>Fungi</taxon>
        <taxon>Dikarya</taxon>
        <taxon>Ascomycota</taxon>
        <taxon>Pezizomycotina</taxon>
        <taxon>Eurotiomycetes</taxon>
        <taxon>Eurotiomycetidae</taxon>
        <taxon>Onygenales</taxon>
        <taxon>Nannizziopsiaceae</taxon>
        <taxon>Emydomyces</taxon>
    </lineage>
</organism>
<dbReference type="CDD" id="cd18186">
    <property type="entry name" value="BTB_POZ_ZBTB_KLHL-like"/>
    <property type="match status" value="1"/>
</dbReference>
<dbReference type="PROSITE" id="PS50097">
    <property type="entry name" value="BTB"/>
    <property type="match status" value="1"/>
</dbReference>
<gene>
    <name evidence="2" type="ORF">PRK78_004959</name>
</gene>
<proteinExistence type="predicted"/>
<name>A0AAF0IJ26_9EURO</name>
<dbReference type="SUPFAM" id="SSF54695">
    <property type="entry name" value="POZ domain"/>
    <property type="match status" value="1"/>
</dbReference>
<reference evidence="2" key="1">
    <citation type="submission" date="2023-03" db="EMBL/GenBank/DDBJ databases">
        <title>Emydomyces testavorans Genome Sequence.</title>
        <authorList>
            <person name="Hoyer L."/>
        </authorList>
    </citation>
    <scope>NUCLEOTIDE SEQUENCE</scope>
    <source>
        <strain evidence="2">16-2883</strain>
    </source>
</reference>
<evidence type="ECO:0000313" key="2">
    <source>
        <dbReference type="EMBL" id="WEW59485.1"/>
    </source>
</evidence>